<dbReference type="RefSeq" id="XP_046073167.1">
    <property type="nucleotide sequence ID" value="XM_046209494.1"/>
</dbReference>
<name>A0AAD4KWW5_9EURO</name>
<protein>
    <submittedName>
        <fullName evidence="2">Uncharacterized protein</fullName>
    </submittedName>
</protein>
<keyword evidence="1" id="KW-0812">Transmembrane</keyword>
<keyword evidence="3" id="KW-1185">Reference proteome</keyword>
<sequence length="102" mass="11103">MHIRAKTVIGIALSATYIVPLCTAPIVSILNLALAVIGDVVFAGIKEGAPRSKTKHHRMSRGFKARRYIDPGLNETAKLMNLPPGMSDHDVELCRQANHGEM</sequence>
<gene>
    <name evidence="2" type="ORF">BGW36DRAFT_149864</name>
</gene>
<keyword evidence="1" id="KW-1133">Transmembrane helix</keyword>
<evidence type="ECO:0000256" key="1">
    <source>
        <dbReference type="SAM" id="Phobius"/>
    </source>
</evidence>
<proteinExistence type="predicted"/>
<organism evidence="2 3">
    <name type="scientific">Talaromyces proteolyticus</name>
    <dbReference type="NCBI Taxonomy" id="1131652"/>
    <lineage>
        <taxon>Eukaryota</taxon>
        <taxon>Fungi</taxon>
        <taxon>Dikarya</taxon>
        <taxon>Ascomycota</taxon>
        <taxon>Pezizomycotina</taxon>
        <taxon>Eurotiomycetes</taxon>
        <taxon>Eurotiomycetidae</taxon>
        <taxon>Eurotiales</taxon>
        <taxon>Trichocomaceae</taxon>
        <taxon>Talaromyces</taxon>
        <taxon>Talaromyces sect. Bacilispori</taxon>
    </lineage>
</organism>
<evidence type="ECO:0000313" key="3">
    <source>
        <dbReference type="Proteomes" id="UP001201262"/>
    </source>
</evidence>
<dbReference type="GeneID" id="70239781"/>
<feature type="transmembrane region" description="Helical" evidence="1">
    <location>
        <begin position="7"/>
        <end position="26"/>
    </location>
</feature>
<reference evidence="2" key="1">
    <citation type="submission" date="2021-12" db="EMBL/GenBank/DDBJ databases">
        <title>Convergent genome expansion in fungi linked to evolution of root-endophyte symbiosis.</title>
        <authorList>
            <consortium name="DOE Joint Genome Institute"/>
            <person name="Ke Y.-H."/>
            <person name="Bonito G."/>
            <person name="Liao H.-L."/>
            <person name="Looney B."/>
            <person name="Rojas-Flechas A."/>
            <person name="Nash J."/>
            <person name="Hameed K."/>
            <person name="Schadt C."/>
            <person name="Martin F."/>
            <person name="Crous P.W."/>
            <person name="Miettinen O."/>
            <person name="Magnuson J.K."/>
            <person name="Labbe J."/>
            <person name="Jacobson D."/>
            <person name="Doktycz M.J."/>
            <person name="Veneault-Fourrey C."/>
            <person name="Kuo A."/>
            <person name="Mondo S."/>
            <person name="Calhoun S."/>
            <person name="Riley R."/>
            <person name="Ohm R."/>
            <person name="LaButti K."/>
            <person name="Andreopoulos B."/>
            <person name="Pangilinan J."/>
            <person name="Nolan M."/>
            <person name="Tritt A."/>
            <person name="Clum A."/>
            <person name="Lipzen A."/>
            <person name="Daum C."/>
            <person name="Barry K."/>
            <person name="Grigoriev I.V."/>
            <person name="Vilgalys R."/>
        </authorList>
    </citation>
    <scope>NUCLEOTIDE SEQUENCE</scope>
    <source>
        <strain evidence="2">PMI_201</strain>
    </source>
</reference>
<comment type="caution">
    <text evidence="2">The sequence shown here is derived from an EMBL/GenBank/DDBJ whole genome shotgun (WGS) entry which is preliminary data.</text>
</comment>
<keyword evidence="1" id="KW-0472">Membrane</keyword>
<dbReference type="EMBL" id="JAJTJA010000005">
    <property type="protein sequence ID" value="KAH8698703.1"/>
    <property type="molecule type" value="Genomic_DNA"/>
</dbReference>
<dbReference type="Proteomes" id="UP001201262">
    <property type="component" value="Unassembled WGS sequence"/>
</dbReference>
<dbReference type="AlphaFoldDB" id="A0AAD4KWW5"/>
<accession>A0AAD4KWW5</accession>
<evidence type="ECO:0000313" key="2">
    <source>
        <dbReference type="EMBL" id="KAH8698703.1"/>
    </source>
</evidence>